<reference evidence="1" key="1">
    <citation type="submission" date="2017-12" db="EMBL/GenBank/DDBJ databases">
        <title>High-resolution comparative analysis of great ape genomes.</title>
        <authorList>
            <person name="Pollen A."/>
            <person name="Hastie A."/>
            <person name="Hormozdiari F."/>
            <person name="Dougherty M."/>
            <person name="Liu R."/>
            <person name="Chaisson M."/>
            <person name="Hoppe E."/>
            <person name="Hill C."/>
            <person name="Pang A."/>
            <person name="Hillier L."/>
            <person name="Baker C."/>
            <person name="Armstrong J."/>
            <person name="Shendure J."/>
            <person name="Paten B."/>
            <person name="Wilson R."/>
            <person name="Chao H."/>
            <person name="Schneider V."/>
            <person name="Ventura M."/>
            <person name="Kronenberg Z."/>
            <person name="Murali S."/>
            <person name="Gordon D."/>
            <person name="Cantsilieris S."/>
            <person name="Munson K."/>
            <person name="Nelson B."/>
            <person name="Raja A."/>
            <person name="Underwood J."/>
            <person name="Diekhans M."/>
            <person name="Fiddes I."/>
            <person name="Haussler D."/>
            <person name="Eichler E."/>
        </authorList>
    </citation>
    <scope>NUCLEOTIDE SEQUENCE [LARGE SCALE GENOMIC DNA]</scope>
    <source>
        <strain evidence="1">Susie</strain>
    </source>
</reference>
<dbReference type="Pfam" id="PF10231">
    <property type="entry name" value="COA8"/>
    <property type="match status" value="1"/>
</dbReference>
<name>A0A2J8SZE7_PONAB</name>
<dbReference type="EMBL" id="NDHI03003534">
    <property type="protein sequence ID" value="PNJ26147.1"/>
    <property type="molecule type" value="Genomic_DNA"/>
</dbReference>
<dbReference type="PANTHER" id="PTHR46254">
    <property type="entry name" value="PROTEIN GVQW1-RELATED"/>
    <property type="match status" value="1"/>
</dbReference>
<protein>
    <submittedName>
        <fullName evidence="1">APOPT1 isoform 12</fullName>
    </submittedName>
</protein>
<dbReference type="AlphaFoldDB" id="A0A2J8SZE7"/>
<accession>A0A2J8SZE7</accession>
<feature type="non-terminal residue" evidence="1">
    <location>
        <position position="1"/>
    </location>
</feature>
<sequence length="56" mass="6275">LRQETQEWNQQFWANQNLTFSKTESHSVTQAGVQWHDLGSLQTLPPGSSDSPASAF</sequence>
<evidence type="ECO:0000313" key="1">
    <source>
        <dbReference type="EMBL" id="PNJ26147.1"/>
    </source>
</evidence>
<dbReference type="InterPro" id="IPR018796">
    <property type="entry name" value="COA8"/>
</dbReference>
<gene>
    <name evidence="1" type="ORF">CR201_G0039099</name>
</gene>
<dbReference type="GO" id="GO:0097193">
    <property type="term" value="P:intrinsic apoptotic signaling pathway"/>
    <property type="evidence" value="ECO:0007669"/>
    <property type="project" value="InterPro"/>
</dbReference>
<comment type="caution">
    <text evidence="1">The sequence shown here is derived from an EMBL/GenBank/DDBJ whole genome shotgun (WGS) entry which is preliminary data.</text>
</comment>
<proteinExistence type="predicted"/>
<organism evidence="1">
    <name type="scientific">Pongo abelii</name>
    <name type="common">Sumatran orangutan</name>
    <name type="synonym">Pongo pygmaeus abelii</name>
    <dbReference type="NCBI Taxonomy" id="9601"/>
    <lineage>
        <taxon>Eukaryota</taxon>
        <taxon>Metazoa</taxon>
        <taxon>Chordata</taxon>
        <taxon>Craniata</taxon>
        <taxon>Vertebrata</taxon>
        <taxon>Euteleostomi</taxon>
        <taxon>Mammalia</taxon>
        <taxon>Eutheria</taxon>
        <taxon>Euarchontoglires</taxon>
        <taxon>Primates</taxon>
        <taxon>Haplorrhini</taxon>
        <taxon>Catarrhini</taxon>
        <taxon>Hominidae</taxon>
        <taxon>Pongo</taxon>
    </lineage>
</organism>